<dbReference type="AlphaFoldDB" id="A0A367L5S5"/>
<keyword evidence="2" id="KW-1185">Reference proteome</keyword>
<dbReference type="EMBL" id="LKCN02000014">
    <property type="protein sequence ID" value="RCI09780.1"/>
    <property type="molecule type" value="Genomic_DNA"/>
</dbReference>
<dbReference type="Proteomes" id="UP000253664">
    <property type="component" value="Unassembled WGS sequence"/>
</dbReference>
<gene>
    <name evidence="1" type="ORF">L249_3912</name>
</gene>
<sequence length="635" mass="72908">MSLPPSYIQLLRKACRRYHWCSVVVKPGNQYRAERIPAMPKAIKLSFVHQLHLRLDECDLVDPRCLHWIVPPRPYPKESDGLWSSGEEDEDRLSPLVRIETLRNRVLALLSRFRKDQLMSFSWELGTCLPVDILQRVADRHNGILSLRLATDGHCKELPDPDPIASVKFRDLESFAWSGITDPFAATCFVHRHRSKLRNLDLAMSSHAPFEREKQRANDGFANHIWKENRRQHLAPGQQMLTLRLNRVQKLTLSRMAVADNFLITVFDLKRLQSLTLRDCPGWNMALVAAAAADSEGPIALKTLEIQSKCETWRDEGCESGDWSWLEFFRKTVYLKKFYLGLEVLREENAARIVWEAIDVLCDRLVELVVHFSERSAFEWWPSTFDVKGAGIFDDGGLLGYWNPFNQSILESLGIACVPKHLISLLKPFAETTSLRFLHVRQTKSDVFHQGSYCYAKAEETQAGALLRPGFLDLASWAFGPRGIHSLETIAFGDFASNRPSAGHSLFLVRDHQQSKGYTIVQPSSDKGKRLLSHDKHRRVLSSCPLVKTVEPQHLATMTQRRLQMPPGFYDDGETEYVQCEEEEEEEESDLDIATVENVSGLETPIRRYLRITNDGVEKRRRMNGGFYYRRQDDE</sequence>
<evidence type="ECO:0000313" key="2">
    <source>
        <dbReference type="Proteomes" id="UP000253664"/>
    </source>
</evidence>
<proteinExistence type="predicted"/>
<protein>
    <submittedName>
        <fullName evidence="1">Uncharacterized protein</fullName>
    </submittedName>
</protein>
<evidence type="ECO:0000313" key="1">
    <source>
        <dbReference type="EMBL" id="RCI09780.1"/>
    </source>
</evidence>
<name>A0A367L5S5_9HYPO</name>
<reference evidence="1 2" key="1">
    <citation type="journal article" date="2015" name="BMC Genomics">
        <title>Insights from the genome of Ophiocordyceps polyrhachis-furcata to pathogenicity and host specificity in insect fungi.</title>
        <authorList>
            <person name="Wichadakul D."/>
            <person name="Kobmoo N."/>
            <person name="Ingsriswang S."/>
            <person name="Tangphatsornruang S."/>
            <person name="Chantasingh D."/>
            <person name="Luangsa-ard J.J."/>
            <person name="Eurwilaichitr L."/>
        </authorList>
    </citation>
    <scope>NUCLEOTIDE SEQUENCE [LARGE SCALE GENOMIC DNA]</scope>
    <source>
        <strain evidence="1 2">BCC 54312</strain>
    </source>
</reference>
<accession>A0A367L5S5</accession>
<comment type="caution">
    <text evidence="1">The sequence shown here is derived from an EMBL/GenBank/DDBJ whole genome shotgun (WGS) entry which is preliminary data.</text>
</comment>
<dbReference type="OrthoDB" id="1720422at2759"/>
<organism evidence="1 2">
    <name type="scientific">Ophiocordyceps polyrhachis-furcata BCC 54312</name>
    <dbReference type="NCBI Taxonomy" id="1330021"/>
    <lineage>
        <taxon>Eukaryota</taxon>
        <taxon>Fungi</taxon>
        <taxon>Dikarya</taxon>
        <taxon>Ascomycota</taxon>
        <taxon>Pezizomycotina</taxon>
        <taxon>Sordariomycetes</taxon>
        <taxon>Hypocreomycetidae</taxon>
        <taxon>Hypocreales</taxon>
        <taxon>Ophiocordycipitaceae</taxon>
        <taxon>Ophiocordyceps</taxon>
    </lineage>
</organism>